<gene>
    <name evidence="2" type="ORF">TELCIR_13125</name>
</gene>
<evidence type="ECO:0000313" key="3">
    <source>
        <dbReference type="Proteomes" id="UP000230423"/>
    </source>
</evidence>
<dbReference type="EMBL" id="KZ349187">
    <property type="protein sequence ID" value="PIO65218.1"/>
    <property type="molecule type" value="Genomic_DNA"/>
</dbReference>
<feature type="transmembrane region" description="Helical" evidence="1">
    <location>
        <begin position="112"/>
        <end position="131"/>
    </location>
</feature>
<proteinExistence type="predicted"/>
<evidence type="ECO:0000313" key="2">
    <source>
        <dbReference type="EMBL" id="PIO65218.1"/>
    </source>
</evidence>
<evidence type="ECO:0000256" key="1">
    <source>
        <dbReference type="SAM" id="Phobius"/>
    </source>
</evidence>
<dbReference type="OrthoDB" id="5849979at2759"/>
<dbReference type="AlphaFoldDB" id="A0A2G9U4Z3"/>
<accession>A0A2G9U4Z3</accession>
<protein>
    <submittedName>
        <fullName evidence="2">Uncharacterized protein</fullName>
    </submittedName>
</protein>
<keyword evidence="3" id="KW-1185">Reference proteome</keyword>
<name>A0A2G9U4Z3_TELCI</name>
<sequence length="132" mass="14726">MPLTVADPPEEIGVDLTDSEVLYAKEGNTYDLRLAKSKLMEELRCDFNNRSAPSNVIYLVAKRKTANRHLKIEHISADNVGEYNCTLRLYKKDYRTKKFSVVLGSDPRLSSVGGFSLTLSIGCIVLLMISLA</sequence>
<keyword evidence="1" id="KW-1133">Transmembrane helix</keyword>
<keyword evidence="1" id="KW-0812">Transmembrane</keyword>
<organism evidence="2 3">
    <name type="scientific">Teladorsagia circumcincta</name>
    <name type="common">Brown stomach worm</name>
    <name type="synonym">Ostertagia circumcincta</name>
    <dbReference type="NCBI Taxonomy" id="45464"/>
    <lineage>
        <taxon>Eukaryota</taxon>
        <taxon>Metazoa</taxon>
        <taxon>Ecdysozoa</taxon>
        <taxon>Nematoda</taxon>
        <taxon>Chromadorea</taxon>
        <taxon>Rhabditida</taxon>
        <taxon>Rhabditina</taxon>
        <taxon>Rhabditomorpha</taxon>
        <taxon>Strongyloidea</taxon>
        <taxon>Trichostrongylidae</taxon>
        <taxon>Teladorsagia</taxon>
    </lineage>
</organism>
<reference evidence="2 3" key="1">
    <citation type="submission" date="2015-09" db="EMBL/GenBank/DDBJ databases">
        <title>Draft genome of the parasitic nematode Teladorsagia circumcincta isolate WARC Sus (inbred).</title>
        <authorList>
            <person name="Mitreva M."/>
        </authorList>
    </citation>
    <scope>NUCLEOTIDE SEQUENCE [LARGE SCALE GENOMIC DNA]</scope>
    <source>
        <strain evidence="2 3">S</strain>
    </source>
</reference>
<keyword evidence="1" id="KW-0472">Membrane</keyword>
<dbReference type="Proteomes" id="UP000230423">
    <property type="component" value="Unassembled WGS sequence"/>
</dbReference>